<sequence length="101" mass="11059">RRAALFGDGGDVAGLCRAGVAALRIMEDHMARRRLDGATWFVGDAPGIVDVMLFPSFALSRDWVSHDRGAGHEFHPALRRWARAVRGLPGFVTMPGIPDYN</sequence>
<gene>
    <name evidence="1" type="ORF">HUK84_10970</name>
</gene>
<proteinExistence type="predicted"/>
<dbReference type="AlphaFoldDB" id="A0A7Y7IWT6"/>
<name>A0A7Y7IWT6_9PROT</name>
<dbReference type="Pfam" id="PF13410">
    <property type="entry name" value="GST_C_2"/>
    <property type="match status" value="1"/>
</dbReference>
<comment type="caution">
    <text evidence="1">The sequence shown here is derived from an EMBL/GenBank/DDBJ whole genome shotgun (WGS) entry which is preliminary data.</text>
</comment>
<dbReference type="Proteomes" id="UP000534870">
    <property type="component" value="Unassembled WGS sequence"/>
</dbReference>
<reference evidence="1 2" key="1">
    <citation type="submission" date="2020-06" db="EMBL/GenBank/DDBJ databases">
        <title>Description of novel acetic acid bacteria.</title>
        <authorList>
            <person name="Sombolestani A."/>
        </authorList>
    </citation>
    <scope>NUCLEOTIDE SEQUENCE [LARGE SCALE GENOMIC DNA]</scope>
    <source>
        <strain evidence="1 2">LMG 31431</strain>
    </source>
</reference>
<dbReference type="SUPFAM" id="SSF47616">
    <property type="entry name" value="GST C-terminal domain-like"/>
    <property type="match status" value="1"/>
</dbReference>
<evidence type="ECO:0000313" key="2">
    <source>
        <dbReference type="Proteomes" id="UP000534870"/>
    </source>
</evidence>
<dbReference type="RefSeq" id="WP_246285615.1">
    <property type="nucleotide sequence ID" value="NZ_JABXXP010000216.1"/>
</dbReference>
<dbReference type="EMBL" id="JABXXP010000216">
    <property type="protein sequence ID" value="NVN11637.1"/>
    <property type="molecule type" value="Genomic_DNA"/>
</dbReference>
<feature type="non-terminal residue" evidence="1">
    <location>
        <position position="1"/>
    </location>
</feature>
<dbReference type="GO" id="GO:0016740">
    <property type="term" value="F:transferase activity"/>
    <property type="evidence" value="ECO:0007669"/>
    <property type="project" value="UniProtKB-KW"/>
</dbReference>
<dbReference type="Gene3D" id="1.20.1050.10">
    <property type="match status" value="1"/>
</dbReference>
<protein>
    <submittedName>
        <fullName evidence="1">Glutathione S-transferase family protein</fullName>
    </submittedName>
</protein>
<keyword evidence="1" id="KW-0808">Transferase</keyword>
<evidence type="ECO:0000313" key="1">
    <source>
        <dbReference type="EMBL" id="NVN11637.1"/>
    </source>
</evidence>
<organism evidence="1 2">
    <name type="scientific">Nguyenibacter vanlangensis</name>
    <dbReference type="NCBI Taxonomy" id="1216886"/>
    <lineage>
        <taxon>Bacteria</taxon>
        <taxon>Pseudomonadati</taxon>
        <taxon>Pseudomonadota</taxon>
        <taxon>Alphaproteobacteria</taxon>
        <taxon>Acetobacterales</taxon>
        <taxon>Acetobacteraceae</taxon>
        <taxon>Nguyenibacter</taxon>
    </lineage>
</organism>
<accession>A0A7Y7IWT6</accession>
<dbReference type="InterPro" id="IPR036282">
    <property type="entry name" value="Glutathione-S-Trfase_C_sf"/>
</dbReference>